<evidence type="ECO:0000256" key="1">
    <source>
        <dbReference type="SAM" id="MobiDB-lite"/>
    </source>
</evidence>
<sequence length="280" mass="31644">PAAGKPSKPVDKFGRPIEDNKHPTKELSSKKPQEKEEMYKTSAPDSPKETKQPKGDRIISIEPFDKYPDEKEPTEKSPSSTYGKPRDKPQGIQPDKKSRKPGESEDLFLEPRKSSDTDFITSETTHTTEVMKMVGGKLVKTTVFVEDRRSTDETESHHTTVTKKPLPAAGKPSKPVDKFGRPIEDNKHPTKELSSKKPQEKEELYKTSAPDSPKETKQPKGDRIVRIEPFDKYPEEKEPTEKSPSSTYGKPRDKSDGIQPDKKSRKPGEPEDLFLKPRKP</sequence>
<feature type="region of interest" description="Disordered" evidence="1">
    <location>
        <begin position="147"/>
        <end position="280"/>
    </location>
</feature>
<feature type="compositionally biased region" description="Basic and acidic residues" evidence="1">
    <location>
        <begin position="212"/>
        <end position="241"/>
    </location>
</feature>
<feature type="compositionally biased region" description="Basic and acidic residues" evidence="1">
    <location>
        <begin position="84"/>
        <end position="116"/>
    </location>
</feature>
<name>A0A1B6K4Z1_9HEMI</name>
<feature type="non-terminal residue" evidence="2">
    <location>
        <position position="280"/>
    </location>
</feature>
<evidence type="ECO:0000313" key="2">
    <source>
        <dbReference type="EMBL" id="JAT06523.1"/>
    </source>
</evidence>
<organism evidence="2">
    <name type="scientific">Homalodisca liturata</name>
    <dbReference type="NCBI Taxonomy" id="320908"/>
    <lineage>
        <taxon>Eukaryota</taxon>
        <taxon>Metazoa</taxon>
        <taxon>Ecdysozoa</taxon>
        <taxon>Arthropoda</taxon>
        <taxon>Hexapoda</taxon>
        <taxon>Insecta</taxon>
        <taxon>Pterygota</taxon>
        <taxon>Neoptera</taxon>
        <taxon>Paraneoptera</taxon>
        <taxon>Hemiptera</taxon>
        <taxon>Auchenorrhyncha</taxon>
        <taxon>Membracoidea</taxon>
        <taxon>Cicadellidae</taxon>
        <taxon>Cicadellinae</taxon>
        <taxon>Proconiini</taxon>
        <taxon>Homalodisca</taxon>
    </lineage>
</organism>
<feature type="non-terminal residue" evidence="2">
    <location>
        <position position="1"/>
    </location>
</feature>
<feature type="compositionally biased region" description="Basic and acidic residues" evidence="1">
    <location>
        <begin position="46"/>
        <end position="75"/>
    </location>
</feature>
<feature type="compositionally biased region" description="Basic and acidic residues" evidence="1">
    <location>
        <begin position="250"/>
        <end position="280"/>
    </location>
</feature>
<reference evidence="2" key="1">
    <citation type="submission" date="2015-11" db="EMBL/GenBank/DDBJ databases">
        <title>De novo transcriptome assembly of four potential Pierce s Disease insect vectors from Arizona vineyards.</title>
        <authorList>
            <person name="Tassone E.E."/>
        </authorList>
    </citation>
    <scope>NUCLEOTIDE SEQUENCE</scope>
</reference>
<protein>
    <submittedName>
        <fullName evidence="2">Uncharacterized protein</fullName>
    </submittedName>
</protein>
<feature type="compositionally biased region" description="Basic and acidic residues" evidence="1">
    <location>
        <begin position="174"/>
        <end position="205"/>
    </location>
</feature>
<feature type="region of interest" description="Disordered" evidence="1">
    <location>
        <begin position="1"/>
        <end position="124"/>
    </location>
</feature>
<dbReference type="AlphaFoldDB" id="A0A1B6K4Z1"/>
<feature type="compositionally biased region" description="Basic and acidic residues" evidence="1">
    <location>
        <begin position="8"/>
        <end position="39"/>
    </location>
</feature>
<accession>A0A1B6K4Z1</accession>
<proteinExistence type="predicted"/>
<dbReference type="EMBL" id="GECU01001184">
    <property type="protein sequence ID" value="JAT06523.1"/>
    <property type="molecule type" value="Transcribed_RNA"/>
</dbReference>
<feature type="compositionally biased region" description="Basic and acidic residues" evidence="1">
    <location>
        <begin position="147"/>
        <end position="158"/>
    </location>
</feature>
<gene>
    <name evidence="2" type="ORF">g.42738</name>
</gene>